<comment type="catalytic activity">
    <reaction evidence="12">
        <text>O-phospho-L-serine + H2O = L-serine + phosphate</text>
        <dbReference type="Rhea" id="RHEA:21208"/>
        <dbReference type="ChEBI" id="CHEBI:15377"/>
        <dbReference type="ChEBI" id="CHEBI:33384"/>
        <dbReference type="ChEBI" id="CHEBI:43474"/>
        <dbReference type="ChEBI" id="CHEBI:57524"/>
        <dbReference type="EC" id="3.1.3.3"/>
    </reaction>
</comment>
<keyword evidence="9" id="KW-0460">Magnesium</keyword>
<evidence type="ECO:0000313" key="15">
    <source>
        <dbReference type="EMBL" id="GLK69297.1"/>
    </source>
</evidence>
<dbReference type="Pfam" id="PF12710">
    <property type="entry name" value="HAD"/>
    <property type="match status" value="1"/>
</dbReference>
<evidence type="ECO:0000256" key="4">
    <source>
        <dbReference type="ARBA" id="ARBA00012640"/>
    </source>
</evidence>
<keyword evidence="10" id="KW-0718">Serine biosynthesis</keyword>
<protein>
    <recommendedName>
        <fullName evidence="5">Phosphoserine phosphatase</fullName>
        <ecNumber evidence="4">3.1.3.3</ecNumber>
    </recommendedName>
    <alternativeName>
        <fullName evidence="11">O-phosphoserine phosphohydrolase</fullName>
    </alternativeName>
</protein>
<evidence type="ECO:0000256" key="13">
    <source>
        <dbReference type="ARBA" id="ARBA00048523"/>
    </source>
</evidence>
<evidence type="ECO:0000256" key="8">
    <source>
        <dbReference type="ARBA" id="ARBA00022801"/>
    </source>
</evidence>
<evidence type="ECO:0000256" key="11">
    <source>
        <dbReference type="ARBA" id="ARBA00031693"/>
    </source>
</evidence>
<keyword evidence="7" id="KW-0479">Metal-binding</keyword>
<dbReference type="InterPro" id="IPR050582">
    <property type="entry name" value="HAD-like_SerB"/>
</dbReference>
<feature type="active site" description="Proton donor" evidence="14">
    <location>
        <position position="116"/>
    </location>
</feature>
<dbReference type="PANTHER" id="PTHR43344">
    <property type="entry name" value="PHOSPHOSERINE PHOSPHATASE"/>
    <property type="match status" value="1"/>
</dbReference>
<comment type="cofactor">
    <cofactor evidence="1">
        <name>Mg(2+)</name>
        <dbReference type="ChEBI" id="CHEBI:18420"/>
    </cofactor>
</comment>
<dbReference type="SUPFAM" id="SSF56784">
    <property type="entry name" value="HAD-like"/>
    <property type="match status" value="1"/>
</dbReference>
<keyword evidence="6" id="KW-0028">Amino-acid biosynthesis</keyword>
<evidence type="ECO:0000256" key="7">
    <source>
        <dbReference type="ARBA" id="ARBA00022723"/>
    </source>
</evidence>
<dbReference type="NCBIfam" id="TIGR01488">
    <property type="entry name" value="HAD-SF-IB"/>
    <property type="match status" value="1"/>
</dbReference>
<dbReference type="GO" id="GO:0006564">
    <property type="term" value="P:L-serine biosynthetic process"/>
    <property type="evidence" value="ECO:0007669"/>
    <property type="project" value="UniProtKB-KW"/>
</dbReference>
<evidence type="ECO:0000256" key="10">
    <source>
        <dbReference type="ARBA" id="ARBA00023299"/>
    </source>
</evidence>
<keyword evidence="8" id="KW-0378">Hydrolase</keyword>
<proteinExistence type="inferred from homology"/>
<dbReference type="GO" id="GO:0005737">
    <property type="term" value="C:cytoplasm"/>
    <property type="evidence" value="ECO:0007669"/>
    <property type="project" value="TreeGrafter"/>
</dbReference>
<accession>A0A9W6MWX9</accession>
<dbReference type="Gene3D" id="3.40.50.1000">
    <property type="entry name" value="HAD superfamily/HAD-like"/>
    <property type="match status" value="1"/>
</dbReference>
<comment type="caution">
    <text evidence="15">The sequence shown here is derived from an EMBL/GenBank/DDBJ whole genome shotgun (WGS) entry which is preliminary data.</text>
</comment>
<evidence type="ECO:0000256" key="5">
    <source>
        <dbReference type="ARBA" id="ARBA00015196"/>
    </source>
</evidence>
<gene>
    <name evidence="15" type="ORF">GCM10008179_29350</name>
</gene>
<dbReference type="SFLD" id="SFLDG01137">
    <property type="entry name" value="C1.6.1:_Phosphoserine_Phosphat"/>
    <property type="match status" value="1"/>
</dbReference>
<keyword evidence="16" id="KW-1185">Reference proteome</keyword>
<feature type="active site" description="Nucleophile" evidence="14">
    <location>
        <position position="114"/>
    </location>
</feature>
<dbReference type="SFLD" id="SFLDG01136">
    <property type="entry name" value="C1.6:_Phosphoserine_Phosphatas"/>
    <property type="match status" value="1"/>
</dbReference>
<dbReference type="NCBIfam" id="TIGR00338">
    <property type="entry name" value="serB"/>
    <property type="match status" value="1"/>
</dbReference>
<dbReference type="PANTHER" id="PTHR43344:SF2">
    <property type="entry name" value="PHOSPHOSERINE PHOSPHATASE"/>
    <property type="match status" value="1"/>
</dbReference>
<dbReference type="InterPro" id="IPR023214">
    <property type="entry name" value="HAD_sf"/>
</dbReference>
<evidence type="ECO:0000256" key="14">
    <source>
        <dbReference type="PIRSR" id="PIRSR604469-1"/>
    </source>
</evidence>
<dbReference type="SFLD" id="SFLDF00029">
    <property type="entry name" value="phosphoserine_phosphatase"/>
    <property type="match status" value="1"/>
</dbReference>
<dbReference type="GO" id="GO:0036424">
    <property type="term" value="F:L-phosphoserine phosphatase activity"/>
    <property type="evidence" value="ECO:0007669"/>
    <property type="project" value="InterPro"/>
</dbReference>
<evidence type="ECO:0000256" key="3">
    <source>
        <dbReference type="ARBA" id="ARBA00009184"/>
    </source>
</evidence>
<reference evidence="15" key="1">
    <citation type="journal article" date="2014" name="Int. J. Syst. Evol. Microbiol.">
        <title>Complete genome sequence of Corynebacterium casei LMG S-19264T (=DSM 44701T), isolated from a smear-ripened cheese.</title>
        <authorList>
            <consortium name="US DOE Joint Genome Institute (JGI-PGF)"/>
            <person name="Walter F."/>
            <person name="Albersmeier A."/>
            <person name="Kalinowski J."/>
            <person name="Ruckert C."/>
        </authorList>
    </citation>
    <scope>NUCLEOTIDE SEQUENCE</scope>
    <source>
        <strain evidence="15">VKM B-2347</strain>
    </source>
</reference>
<evidence type="ECO:0000256" key="2">
    <source>
        <dbReference type="ARBA" id="ARBA00005135"/>
    </source>
</evidence>
<name>A0A9W6MWX9_9HYPH</name>
<dbReference type="AlphaFoldDB" id="A0A9W6MWX9"/>
<dbReference type="GO" id="GO:0000287">
    <property type="term" value="F:magnesium ion binding"/>
    <property type="evidence" value="ECO:0007669"/>
    <property type="project" value="TreeGrafter"/>
</dbReference>
<evidence type="ECO:0000256" key="12">
    <source>
        <dbReference type="ARBA" id="ARBA00048138"/>
    </source>
</evidence>
<comment type="similarity">
    <text evidence="3">Belongs to the HAD-like hydrolase superfamily. SerB family.</text>
</comment>
<dbReference type="EC" id="3.1.3.3" evidence="4"/>
<reference evidence="15" key="2">
    <citation type="submission" date="2023-01" db="EMBL/GenBank/DDBJ databases">
        <authorList>
            <person name="Sun Q."/>
            <person name="Evtushenko L."/>
        </authorList>
    </citation>
    <scope>NUCLEOTIDE SEQUENCE</scope>
    <source>
        <strain evidence="15">VKM B-2347</strain>
    </source>
</reference>
<organism evidence="15 16">
    <name type="scientific">Hansschlegelia plantiphila</name>
    <dbReference type="NCBI Taxonomy" id="374655"/>
    <lineage>
        <taxon>Bacteria</taxon>
        <taxon>Pseudomonadati</taxon>
        <taxon>Pseudomonadota</taxon>
        <taxon>Alphaproteobacteria</taxon>
        <taxon>Hyphomicrobiales</taxon>
        <taxon>Methylopilaceae</taxon>
        <taxon>Hansschlegelia</taxon>
    </lineage>
</organism>
<evidence type="ECO:0000313" key="16">
    <source>
        <dbReference type="Proteomes" id="UP001143372"/>
    </source>
</evidence>
<evidence type="ECO:0000256" key="9">
    <source>
        <dbReference type="ARBA" id="ARBA00022842"/>
    </source>
</evidence>
<comment type="catalytic activity">
    <reaction evidence="13">
        <text>O-phospho-D-serine + H2O = D-serine + phosphate</text>
        <dbReference type="Rhea" id="RHEA:24873"/>
        <dbReference type="ChEBI" id="CHEBI:15377"/>
        <dbReference type="ChEBI" id="CHEBI:35247"/>
        <dbReference type="ChEBI" id="CHEBI:43474"/>
        <dbReference type="ChEBI" id="CHEBI:58680"/>
        <dbReference type="EC" id="3.1.3.3"/>
    </reaction>
</comment>
<dbReference type="InterPro" id="IPR036412">
    <property type="entry name" value="HAD-like_sf"/>
</dbReference>
<evidence type="ECO:0000256" key="6">
    <source>
        <dbReference type="ARBA" id="ARBA00022605"/>
    </source>
</evidence>
<dbReference type="EMBL" id="BSFI01000021">
    <property type="protein sequence ID" value="GLK69297.1"/>
    <property type="molecule type" value="Genomic_DNA"/>
</dbReference>
<dbReference type="Proteomes" id="UP001143372">
    <property type="component" value="Unassembled WGS sequence"/>
</dbReference>
<dbReference type="SFLD" id="SFLDS00003">
    <property type="entry name" value="Haloacid_Dehalogenase"/>
    <property type="match status" value="1"/>
</dbReference>
<comment type="pathway">
    <text evidence="2">Amino-acid biosynthesis; L-serine biosynthesis; L-serine from 3-phospho-D-glycerate: step 3/3.</text>
</comment>
<sequence>MPATPSRPLRAAAPTFYLNARPAAERPMSSNLVAVLIASPAASVLDEALLKRTSRALGGVGPRILKPGVAAEFALEAGDAAELRASLAAALGGAPVDVAVLPAEGRRKRLLIADMDSTFIEQECIDELAEALGLAQLIAPITQRAMRGEIAFEPALRERVALFKGFAVDDVTAAILRDRVTFTPGGRTVVATMRAHGAYTALVSGGFTSFTGPVAAAIGFDENRANVLETEGERLRGTLLEPVLGLQAKVVALDDLASSRGLKRADAIGVGDGANDIAMLSAVGLGVGFRPKPGVAEAADVRIDHGDLTALLYLQGYAEDEITTA</sequence>
<evidence type="ECO:0000256" key="1">
    <source>
        <dbReference type="ARBA" id="ARBA00001946"/>
    </source>
</evidence>
<dbReference type="InterPro" id="IPR004469">
    <property type="entry name" value="PSP"/>
</dbReference>